<protein>
    <recommendedName>
        <fullName evidence="5">DUF3159 domain-containing protein</fullName>
    </recommendedName>
</protein>
<keyword evidence="2" id="KW-1133">Transmembrane helix</keyword>
<evidence type="ECO:0000313" key="4">
    <source>
        <dbReference type="Proteomes" id="UP000035034"/>
    </source>
</evidence>
<comment type="caution">
    <text evidence="3">The sequence shown here is derived from an EMBL/GenBank/DDBJ whole genome shotgun (WGS) entry which is preliminary data.</text>
</comment>
<gene>
    <name evidence="3" type="ORF">GOEFS_042_00060</name>
</gene>
<dbReference type="InterPro" id="IPR016566">
    <property type="entry name" value="UCP010219"/>
</dbReference>
<feature type="transmembrane region" description="Helical" evidence="2">
    <location>
        <begin position="198"/>
        <end position="222"/>
    </location>
</feature>
<dbReference type="OrthoDB" id="5244221at2"/>
<feature type="transmembrane region" description="Helical" evidence="2">
    <location>
        <begin position="64"/>
        <end position="85"/>
    </location>
</feature>
<evidence type="ECO:0008006" key="5">
    <source>
        <dbReference type="Google" id="ProtNLM"/>
    </source>
</evidence>
<feature type="region of interest" description="Disordered" evidence="1">
    <location>
        <begin position="231"/>
        <end position="273"/>
    </location>
</feature>
<keyword evidence="2" id="KW-0812">Transmembrane</keyword>
<feature type="region of interest" description="Disordered" evidence="1">
    <location>
        <begin position="1"/>
        <end position="28"/>
    </location>
</feature>
<dbReference type="RefSeq" id="WP_007317252.1">
    <property type="nucleotide sequence ID" value="NZ_BAEH01000042.1"/>
</dbReference>
<feature type="transmembrane region" description="Helical" evidence="2">
    <location>
        <begin position="122"/>
        <end position="145"/>
    </location>
</feature>
<dbReference type="Proteomes" id="UP000035034">
    <property type="component" value="Unassembled WGS sequence"/>
</dbReference>
<sequence length="273" mass="29142">MVPTSKEPGPTEHDTDHTESVDDAARPAADEPARETATLLEQMGGVSGLIYSTLPVVVFVPANMAFGLTGAIIAALVCAVVIFAIRLVRREPLNPAISGLLGVAICAFIAHRTGDAKGYFLFGIWTMLAYAGVFVLSILLRWPLVGVAWNAINGNGHAWRKHRPTLLAYDLATALWAVVFGARYIVQSSLYDTSHTGWLAVARIGMGWPLTAAAVLGTVLLVRRAERDERELVEVEPDVEEAPGLNAEPSLKAEPSTKANPTNKPGPDIKAGS</sequence>
<name>H0QYL4_9ACTN</name>
<feature type="transmembrane region" description="Helical" evidence="2">
    <location>
        <begin position="166"/>
        <end position="186"/>
    </location>
</feature>
<dbReference type="Pfam" id="PF11361">
    <property type="entry name" value="DUF3159"/>
    <property type="match status" value="1"/>
</dbReference>
<feature type="transmembrane region" description="Helical" evidence="2">
    <location>
        <begin position="92"/>
        <end position="110"/>
    </location>
</feature>
<evidence type="ECO:0000313" key="3">
    <source>
        <dbReference type="EMBL" id="GAB17915.1"/>
    </source>
</evidence>
<keyword evidence="4" id="KW-1185">Reference proteome</keyword>
<dbReference type="STRING" id="1077974.GOEFS_042_00060"/>
<keyword evidence="2" id="KW-0472">Membrane</keyword>
<accession>H0QYL4</accession>
<evidence type="ECO:0000256" key="2">
    <source>
        <dbReference type="SAM" id="Phobius"/>
    </source>
</evidence>
<dbReference type="AlphaFoldDB" id="H0QYL4"/>
<proteinExistence type="predicted"/>
<dbReference type="eggNOG" id="ENOG5031MNQ">
    <property type="taxonomic scope" value="Bacteria"/>
</dbReference>
<organism evidence="3 4">
    <name type="scientific">Gordonia effusa NBRC 100432</name>
    <dbReference type="NCBI Taxonomy" id="1077974"/>
    <lineage>
        <taxon>Bacteria</taxon>
        <taxon>Bacillati</taxon>
        <taxon>Actinomycetota</taxon>
        <taxon>Actinomycetes</taxon>
        <taxon>Mycobacteriales</taxon>
        <taxon>Gordoniaceae</taxon>
        <taxon>Gordonia</taxon>
    </lineage>
</organism>
<feature type="compositionally biased region" description="Basic and acidic residues" evidence="1">
    <location>
        <begin position="9"/>
        <end position="28"/>
    </location>
</feature>
<dbReference type="EMBL" id="BAEH01000042">
    <property type="protein sequence ID" value="GAB17915.1"/>
    <property type="molecule type" value="Genomic_DNA"/>
</dbReference>
<evidence type="ECO:0000256" key="1">
    <source>
        <dbReference type="SAM" id="MobiDB-lite"/>
    </source>
</evidence>
<reference evidence="3 4" key="1">
    <citation type="submission" date="2011-12" db="EMBL/GenBank/DDBJ databases">
        <title>Whole genome shotgun sequence of Gordonia effusa NBRC 100432.</title>
        <authorList>
            <person name="Yoshida I."/>
            <person name="Takarada H."/>
            <person name="Hosoyama A."/>
            <person name="Tsuchikane K."/>
            <person name="Katsumata H."/>
            <person name="Yamazaki S."/>
            <person name="Fujita N."/>
        </authorList>
    </citation>
    <scope>NUCLEOTIDE SEQUENCE [LARGE SCALE GENOMIC DNA]</scope>
    <source>
        <strain evidence="3 4">NBRC 100432</strain>
    </source>
</reference>